<dbReference type="EMBL" id="BLIP01000003">
    <property type="protein sequence ID" value="GFE27346.1"/>
    <property type="molecule type" value="Genomic_DNA"/>
</dbReference>
<dbReference type="AlphaFoldDB" id="A0A640TZI5"/>
<feature type="region of interest" description="Disordered" evidence="1">
    <location>
        <begin position="49"/>
        <end position="114"/>
    </location>
</feature>
<dbReference type="Proteomes" id="UP000429552">
    <property type="component" value="Unassembled WGS sequence"/>
</dbReference>
<evidence type="ECO:0000313" key="3">
    <source>
        <dbReference type="Proteomes" id="UP000429552"/>
    </source>
</evidence>
<organism evidence="2 3">
    <name type="scientific">Streptomyces nigrescens</name>
    <dbReference type="NCBI Taxonomy" id="1920"/>
    <lineage>
        <taxon>Bacteria</taxon>
        <taxon>Bacillati</taxon>
        <taxon>Actinomycetota</taxon>
        <taxon>Actinomycetes</taxon>
        <taxon>Kitasatosporales</taxon>
        <taxon>Streptomycetaceae</taxon>
        <taxon>Streptomyces</taxon>
    </lineage>
</organism>
<accession>A0A640TZI5</accession>
<sequence length="114" mass="12289">MGAPGWWTRNCPSCNGVKGRTNTYKTVTFSPDGKTLAALSDDCTGAAVGHGDPGNITPLNARPHPVQNPVDHLPVVPPPATTPVADRQERPQPFPLLIREITPPHARTNARDRR</sequence>
<gene>
    <name evidence="2" type="ORF">Sliba_77990</name>
</gene>
<evidence type="ECO:0000313" key="2">
    <source>
        <dbReference type="EMBL" id="GFE27346.1"/>
    </source>
</evidence>
<protein>
    <submittedName>
        <fullName evidence="2">Uncharacterized protein</fullName>
    </submittedName>
</protein>
<reference evidence="2 3" key="1">
    <citation type="submission" date="2019-12" db="EMBL/GenBank/DDBJ databases">
        <title>Whole genome shotgun sequence of Streptomyces libani subsp. libani NBRC 13452.</title>
        <authorList>
            <person name="Ichikawa N."/>
            <person name="Kimura A."/>
            <person name="Kitahashi Y."/>
            <person name="Komaki H."/>
            <person name="Tamura T."/>
        </authorList>
    </citation>
    <scope>NUCLEOTIDE SEQUENCE [LARGE SCALE GENOMIC DNA]</scope>
    <source>
        <strain evidence="2 3">NBRC 13452</strain>
    </source>
</reference>
<proteinExistence type="predicted"/>
<name>A0A640TZI5_STRNI</name>
<evidence type="ECO:0000256" key="1">
    <source>
        <dbReference type="SAM" id="MobiDB-lite"/>
    </source>
</evidence>
<comment type="caution">
    <text evidence="2">The sequence shown here is derived from an EMBL/GenBank/DDBJ whole genome shotgun (WGS) entry which is preliminary data.</text>
</comment>